<evidence type="ECO:0000313" key="2">
    <source>
        <dbReference type="EMBL" id="KXJ96637.1"/>
    </source>
</evidence>
<proteinExistence type="predicted"/>
<evidence type="ECO:0000259" key="1">
    <source>
        <dbReference type="Pfam" id="PF12697"/>
    </source>
</evidence>
<dbReference type="InterPro" id="IPR000073">
    <property type="entry name" value="AB_hydrolase_1"/>
</dbReference>
<protein>
    <submittedName>
        <fullName evidence="2">Alpha/beta hydrolase fold-1</fullName>
    </submittedName>
</protein>
<dbReference type="EMBL" id="KQ964245">
    <property type="protein sequence ID" value="KXJ96637.1"/>
    <property type="molecule type" value="Genomic_DNA"/>
</dbReference>
<dbReference type="InterPro" id="IPR029058">
    <property type="entry name" value="AB_hydrolase_fold"/>
</dbReference>
<dbReference type="Pfam" id="PF12697">
    <property type="entry name" value="Abhydrolase_6"/>
    <property type="match status" value="1"/>
</dbReference>
<dbReference type="InParanoid" id="A0A136JHK4"/>
<dbReference type="PANTHER" id="PTHR37017">
    <property type="entry name" value="AB HYDROLASE-1 DOMAIN-CONTAINING PROTEIN-RELATED"/>
    <property type="match status" value="1"/>
</dbReference>
<dbReference type="Proteomes" id="UP000070501">
    <property type="component" value="Unassembled WGS sequence"/>
</dbReference>
<name>A0A136JHK4_9PEZI</name>
<dbReference type="SUPFAM" id="SSF53474">
    <property type="entry name" value="alpha/beta-Hydrolases"/>
    <property type="match status" value="1"/>
</dbReference>
<accession>A0A136JHK4</accession>
<dbReference type="AlphaFoldDB" id="A0A136JHK4"/>
<dbReference type="InterPro" id="IPR052897">
    <property type="entry name" value="Sec-Metab_Biosynth_Hydrolase"/>
</dbReference>
<evidence type="ECO:0000313" key="3">
    <source>
        <dbReference type="Proteomes" id="UP000070501"/>
    </source>
</evidence>
<dbReference type="STRING" id="196109.A0A136JHK4"/>
<reference evidence="3" key="1">
    <citation type="submission" date="2016-02" db="EMBL/GenBank/DDBJ databases">
        <title>Draft genome sequence of Microdochium bolleyi, a fungal endophyte of beachgrass.</title>
        <authorList>
            <consortium name="DOE Joint Genome Institute"/>
            <person name="David A.S."/>
            <person name="May G."/>
            <person name="Haridas S."/>
            <person name="Lim J."/>
            <person name="Wang M."/>
            <person name="Labutti K."/>
            <person name="Lipzen A."/>
            <person name="Barry K."/>
            <person name="Grigoriev I.V."/>
        </authorList>
    </citation>
    <scope>NUCLEOTIDE SEQUENCE [LARGE SCALE GENOMIC DNA]</scope>
    <source>
        <strain evidence="3">J235TASD1</strain>
    </source>
</reference>
<dbReference type="GO" id="GO:0016787">
    <property type="term" value="F:hydrolase activity"/>
    <property type="evidence" value="ECO:0007669"/>
    <property type="project" value="UniProtKB-KW"/>
</dbReference>
<sequence>MAALKPVICLVHGAGHQRLHFRYLDHALLDRGLITTIPQLATSGKDDASATKTHLDDVARVRDSLLPYLDRGHKAIIVGHSYGGRIVTQAAKGLTLEDRAALGMPGGVVALMYMAAFTEKDQPLTPEILGVPLEAIDPATKLLRPEAAIEAMYHDIDHARASEAVALLQRQSRRDLEGPAVCKSADIHVPKRYIACRNDRVIGHTAQLQFAQEAGAEVVAELDCGHSPWLRDDGIRAIVDAVVKLINQAGQL</sequence>
<keyword evidence="3" id="KW-1185">Reference proteome</keyword>
<dbReference type="PANTHER" id="PTHR37017:SF8">
    <property type="entry name" value="AB HYDROLASE-1 DOMAIN-CONTAINING PROTEIN"/>
    <property type="match status" value="1"/>
</dbReference>
<feature type="domain" description="AB hydrolase-1" evidence="1">
    <location>
        <begin position="10"/>
        <end position="235"/>
    </location>
</feature>
<gene>
    <name evidence="2" type="ORF">Micbo1qcDRAFT_155226</name>
</gene>
<keyword evidence="2" id="KW-0378">Hydrolase</keyword>
<dbReference type="OrthoDB" id="1263307at2759"/>
<organism evidence="2 3">
    <name type="scientific">Microdochium bolleyi</name>
    <dbReference type="NCBI Taxonomy" id="196109"/>
    <lineage>
        <taxon>Eukaryota</taxon>
        <taxon>Fungi</taxon>
        <taxon>Dikarya</taxon>
        <taxon>Ascomycota</taxon>
        <taxon>Pezizomycotina</taxon>
        <taxon>Sordariomycetes</taxon>
        <taxon>Xylariomycetidae</taxon>
        <taxon>Xylariales</taxon>
        <taxon>Microdochiaceae</taxon>
        <taxon>Microdochium</taxon>
    </lineage>
</organism>
<dbReference type="Gene3D" id="3.40.50.1820">
    <property type="entry name" value="alpha/beta hydrolase"/>
    <property type="match status" value="1"/>
</dbReference>